<protein>
    <recommendedName>
        <fullName evidence="5">Medium/long-chain acyl-CoA thioesterase YigI</fullName>
        <ecNumber evidence="4">3.1.2.20</ecNumber>
    </recommendedName>
</protein>
<dbReference type="SUPFAM" id="SSF54637">
    <property type="entry name" value="Thioesterase/thiol ester dehydrase-isomerase"/>
    <property type="match status" value="1"/>
</dbReference>
<sequence length="142" mass="14210">MSAPTAADVQAAIDAGPFNRWLGVTVTNLTPTAITLEAETRSEWTNSADGTVIHGGIISALLDVAACFSLVGSLGGTAPTIDLSTHFLRAVTPGKIIVIGRLVKPGRAIAVAEAELANEGGKTAALARGTFAASATSPLGAS</sequence>
<dbReference type="InterPro" id="IPR003736">
    <property type="entry name" value="PAAI_dom"/>
</dbReference>
<evidence type="ECO:0000256" key="2">
    <source>
        <dbReference type="ARBA" id="ARBA00036002"/>
    </source>
</evidence>
<evidence type="ECO:0000256" key="1">
    <source>
        <dbReference type="ARBA" id="ARBA00035880"/>
    </source>
</evidence>
<comment type="catalytic activity">
    <reaction evidence="6">
        <text>a medium-chain fatty acyl-CoA + H2O = a medium-chain fatty acid + CoA + H(+)</text>
        <dbReference type="Rhea" id="RHEA:68184"/>
        <dbReference type="ChEBI" id="CHEBI:15377"/>
        <dbReference type="ChEBI" id="CHEBI:15378"/>
        <dbReference type="ChEBI" id="CHEBI:57287"/>
        <dbReference type="ChEBI" id="CHEBI:59558"/>
        <dbReference type="ChEBI" id="CHEBI:90546"/>
    </reaction>
</comment>
<comment type="catalytic activity">
    <reaction evidence="2">
        <text>a long-chain fatty acyl-CoA + H2O = a long-chain fatty acid + CoA + H(+)</text>
        <dbReference type="Rhea" id="RHEA:67680"/>
        <dbReference type="ChEBI" id="CHEBI:15377"/>
        <dbReference type="ChEBI" id="CHEBI:15378"/>
        <dbReference type="ChEBI" id="CHEBI:57287"/>
        <dbReference type="ChEBI" id="CHEBI:57560"/>
        <dbReference type="ChEBI" id="CHEBI:83139"/>
    </reaction>
</comment>
<feature type="domain" description="Acyl-CoA thioesterase-like N-terminal HotDog" evidence="7">
    <location>
        <begin position="50"/>
        <end position="131"/>
    </location>
</feature>
<name>A0ABS2TDJ1_9ACTO</name>
<evidence type="ECO:0000256" key="5">
    <source>
        <dbReference type="ARBA" id="ARBA00040062"/>
    </source>
</evidence>
<dbReference type="PANTHER" id="PTHR43240:SF20">
    <property type="entry name" value="MEDIUM_LONG-CHAIN ACYL-COA THIOESTERASE YIGI"/>
    <property type="match status" value="1"/>
</dbReference>
<comment type="similarity">
    <text evidence="3">Belongs to the YigI thioesterase family.</text>
</comment>
<evidence type="ECO:0000259" key="7">
    <source>
        <dbReference type="Pfam" id="PF13622"/>
    </source>
</evidence>
<reference evidence="9" key="1">
    <citation type="submission" date="2021-02" db="EMBL/GenBank/DDBJ databases">
        <title>Leucobacter sp. CX169.</title>
        <authorList>
            <person name="Cheng Y."/>
        </authorList>
    </citation>
    <scope>NUCLEOTIDE SEQUENCE [LARGE SCALE GENOMIC DNA]</scope>
    <source>
        <strain evidence="9">JY899</strain>
    </source>
</reference>
<dbReference type="EMBL" id="JAFFJS010000001">
    <property type="protein sequence ID" value="MBM9432408.1"/>
    <property type="molecule type" value="Genomic_DNA"/>
</dbReference>
<proteinExistence type="inferred from homology"/>
<dbReference type="Proteomes" id="UP000705983">
    <property type="component" value="Unassembled WGS sequence"/>
</dbReference>
<dbReference type="InterPro" id="IPR049449">
    <property type="entry name" value="TesB_ACOT8-like_N"/>
</dbReference>
<evidence type="ECO:0000313" key="8">
    <source>
        <dbReference type="EMBL" id="MBM9432408.1"/>
    </source>
</evidence>
<dbReference type="CDD" id="cd03443">
    <property type="entry name" value="PaaI_thioesterase"/>
    <property type="match status" value="1"/>
</dbReference>
<gene>
    <name evidence="8" type="ORF">JVW63_01605</name>
</gene>
<comment type="caution">
    <text evidence="8">The sequence shown here is derived from an EMBL/GenBank/DDBJ whole genome shotgun (WGS) entry which is preliminary data.</text>
</comment>
<evidence type="ECO:0000256" key="3">
    <source>
        <dbReference type="ARBA" id="ARBA00038381"/>
    </source>
</evidence>
<dbReference type="EC" id="3.1.2.20" evidence="4"/>
<comment type="catalytic activity">
    <reaction evidence="1">
        <text>a fatty acyl-CoA + H2O = a fatty acid + CoA + H(+)</text>
        <dbReference type="Rhea" id="RHEA:16781"/>
        <dbReference type="ChEBI" id="CHEBI:15377"/>
        <dbReference type="ChEBI" id="CHEBI:15378"/>
        <dbReference type="ChEBI" id="CHEBI:28868"/>
        <dbReference type="ChEBI" id="CHEBI:57287"/>
        <dbReference type="ChEBI" id="CHEBI:77636"/>
        <dbReference type="EC" id="3.1.2.20"/>
    </reaction>
</comment>
<dbReference type="InterPro" id="IPR029069">
    <property type="entry name" value="HotDog_dom_sf"/>
</dbReference>
<accession>A0ABS2TDJ1</accession>
<dbReference type="NCBIfam" id="TIGR00369">
    <property type="entry name" value="unchar_dom_1"/>
    <property type="match status" value="1"/>
</dbReference>
<keyword evidence="9" id="KW-1185">Reference proteome</keyword>
<dbReference type="PANTHER" id="PTHR43240">
    <property type="entry name" value="1,4-DIHYDROXY-2-NAPHTHOYL-COA THIOESTERASE 1"/>
    <property type="match status" value="1"/>
</dbReference>
<evidence type="ECO:0000256" key="6">
    <source>
        <dbReference type="ARBA" id="ARBA00048062"/>
    </source>
</evidence>
<organism evidence="8 9">
    <name type="scientific">Flaviflexus equikiangi</name>
    <dbReference type="NCBI Taxonomy" id="2758573"/>
    <lineage>
        <taxon>Bacteria</taxon>
        <taxon>Bacillati</taxon>
        <taxon>Actinomycetota</taxon>
        <taxon>Actinomycetes</taxon>
        <taxon>Actinomycetales</taxon>
        <taxon>Actinomycetaceae</taxon>
        <taxon>Flaviflexus</taxon>
    </lineage>
</organism>
<dbReference type="Pfam" id="PF13622">
    <property type="entry name" value="4HBT_3"/>
    <property type="match status" value="1"/>
</dbReference>
<evidence type="ECO:0000256" key="4">
    <source>
        <dbReference type="ARBA" id="ARBA00038894"/>
    </source>
</evidence>
<dbReference type="RefSeq" id="WP_187995970.1">
    <property type="nucleotide sequence ID" value="NZ_JACEXG010000001.1"/>
</dbReference>
<dbReference type="Gene3D" id="3.10.129.10">
    <property type="entry name" value="Hotdog Thioesterase"/>
    <property type="match status" value="1"/>
</dbReference>
<evidence type="ECO:0000313" key="9">
    <source>
        <dbReference type="Proteomes" id="UP000705983"/>
    </source>
</evidence>